<dbReference type="GeneID" id="24566013"/>
<proteinExistence type="predicted"/>
<feature type="transmembrane region" description="Helical" evidence="1">
    <location>
        <begin position="20"/>
        <end position="44"/>
    </location>
</feature>
<reference evidence="3" key="1">
    <citation type="journal article" date="2014" name="Nucleic Acids Res.">
        <title>The evolutionary dynamics of variant antigen genes in Babesia reveal a history of genomic innovation underlying host-parasite interaction.</title>
        <authorList>
            <person name="Jackson A.P."/>
            <person name="Otto T.D."/>
            <person name="Darby A."/>
            <person name="Ramaprasad A."/>
            <person name="Xia D."/>
            <person name="Echaide I.E."/>
            <person name="Farber M."/>
            <person name="Gahlot S."/>
            <person name="Gamble J."/>
            <person name="Gupta D."/>
            <person name="Gupta Y."/>
            <person name="Jackson L."/>
            <person name="Malandrin L."/>
            <person name="Malas T.B."/>
            <person name="Moussa E."/>
            <person name="Nair M."/>
            <person name="Reid A.J."/>
            <person name="Sanders M."/>
            <person name="Sharma J."/>
            <person name="Tracey A."/>
            <person name="Quail M.A."/>
            <person name="Weir W."/>
            <person name="Wastling J.M."/>
            <person name="Hall N."/>
            <person name="Willadsen P."/>
            <person name="Lingelbach K."/>
            <person name="Shiels B."/>
            <person name="Tait A."/>
            <person name="Berriman M."/>
            <person name="Allred D.R."/>
            <person name="Pain A."/>
        </authorList>
    </citation>
    <scope>NUCLEOTIDE SEQUENCE [LARGE SCALE GENOMIC DNA]</scope>
    <source>
        <strain evidence="3">Bond</strain>
    </source>
</reference>
<organism evidence="2 3">
    <name type="scientific">Babesia bigemina</name>
    <dbReference type="NCBI Taxonomy" id="5866"/>
    <lineage>
        <taxon>Eukaryota</taxon>
        <taxon>Sar</taxon>
        <taxon>Alveolata</taxon>
        <taxon>Apicomplexa</taxon>
        <taxon>Aconoidasida</taxon>
        <taxon>Piroplasmida</taxon>
        <taxon>Babesiidae</taxon>
        <taxon>Babesia</taxon>
    </lineage>
</organism>
<dbReference type="KEGG" id="bbig:BBBOND_0313740"/>
<evidence type="ECO:0000313" key="3">
    <source>
        <dbReference type="Proteomes" id="UP000033188"/>
    </source>
</evidence>
<dbReference type="EMBL" id="LK391709">
    <property type="protein sequence ID" value="CDR97472.1"/>
    <property type="molecule type" value="Genomic_DNA"/>
</dbReference>
<keyword evidence="3" id="KW-1185">Reference proteome</keyword>
<dbReference type="VEuPathDB" id="PiroplasmaDB:BBBOND_0313740"/>
<keyword evidence="1" id="KW-0472">Membrane</keyword>
<dbReference type="Proteomes" id="UP000033188">
    <property type="component" value="Chromosome 3"/>
</dbReference>
<dbReference type="RefSeq" id="XP_012769658.1">
    <property type="nucleotide sequence ID" value="XM_012914204.1"/>
</dbReference>
<keyword evidence="1" id="KW-1133">Transmembrane helix</keyword>
<protein>
    <submittedName>
        <fullName evidence="2">Uncharacterized protein</fullName>
    </submittedName>
</protein>
<name>A0A061DBW7_BABBI</name>
<evidence type="ECO:0000256" key="1">
    <source>
        <dbReference type="SAM" id="Phobius"/>
    </source>
</evidence>
<accession>A0A061DBW7</accession>
<sequence>MVRLCNNSCSKGDCAICVGGSIAIGVVAFPALAVLVLYILGIFYNKSLGTIFAEIRDGFRGSKPSLN</sequence>
<dbReference type="AlphaFoldDB" id="A0A061DBW7"/>
<evidence type="ECO:0000313" key="2">
    <source>
        <dbReference type="EMBL" id="CDR97472.1"/>
    </source>
</evidence>
<keyword evidence="1" id="KW-0812">Transmembrane</keyword>
<gene>
    <name evidence="2" type="ORF">BBBOND_0313740</name>
</gene>